<keyword evidence="3" id="KW-1005">Bacterial flagellum biogenesis</keyword>
<dbReference type="Gene3D" id="1.20.58.380">
    <property type="entry name" value="Flagellar protein flit"/>
    <property type="match status" value="1"/>
</dbReference>
<keyword evidence="6" id="KW-0969">Cilium</keyword>
<evidence type="ECO:0000313" key="7">
    <source>
        <dbReference type="Proteomes" id="UP000580517"/>
    </source>
</evidence>
<organism evidence="6 7">
    <name type="scientific">Allopusillimonas soli</name>
    <dbReference type="NCBI Taxonomy" id="659016"/>
    <lineage>
        <taxon>Bacteria</taxon>
        <taxon>Pseudomonadati</taxon>
        <taxon>Pseudomonadota</taxon>
        <taxon>Betaproteobacteria</taxon>
        <taxon>Burkholderiales</taxon>
        <taxon>Alcaligenaceae</taxon>
        <taxon>Allopusillimonas</taxon>
    </lineage>
</organism>
<keyword evidence="4" id="KW-0143">Chaperone</keyword>
<keyword evidence="6" id="KW-0282">Flagellum</keyword>
<evidence type="ECO:0000256" key="2">
    <source>
        <dbReference type="ARBA" id="ARBA00022490"/>
    </source>
</evidence>
<dbReference type="RefSeq" id="WP_167668806.1">
    <property type="nucleotide sequence ID" value="NZ_JACCEW010000001.1"/>
</dbReference>
<evidence type="ECO:0000313" key="6">
    <source>
        <dbReference type="EMBL" id="NYT35500.1"/>
    </source>
</evidence>
<dbReference type="Pfam" id="PF05400">
    <property type="entry name" value="FliT"/>
    <property type="match status" value="1"/>
</dbReference>
<comment type="caution">
    <text evidence="6">The sequence shown here is derived from an EMBL/GenBank/DDBJ whole genome shotgun (WGS) entry which is preliminary data.</text>
</comment>
<reference evidence="6 7" key="1">
    <citation type="submission" date="2020-07" db="EMBL/GenBank/DDBJ databases">
        <title>Taxonomic revisions and descriptions of new bacterial species based on genomic comparisons in the high-G+C-content subgroup of the family Alcaligenaceae.</title>
        <authorList>
            <person name="Szabo A."/>
            <person name="Felfoldi T."/>
        </authorList>
    </citation>
    <scope>NUCLEOTIDE SEQUENCE [LARGE SCALE GENOMIC DNA]</scope>
    <source>
        <strain evidence="6 7">DSM 25264</strain>
    </source>
</reference>
<dbReference type="InterPro" id="IPR008622">
    <property type="entry name" value="FliT"/>
</dbReference>
<evidence type="ECO:0000256" key="4">
    <source>
        <dbReference type="ARBA" id="ARBA00023186"/>
    </source>
</evidence>
<sequence>MNTSVLGHYETIARISHRMLDEAQAKRWDQVLSLGEQYRQAVEVLRNQGVLSDNDREARRALISGILDDDARIRALIFPELERLGTLIGDLRHQRNVLQSYCKQSGHP</sequence>
<comment type="subcellular location">
    <subcellularLocation>
        <location evidence="1">Cytoplasm</location>
        <location evidence="1">Cytosol</location>
    </subcellularLocation>
</comment>
<gene>
    <name evidence="6" type="ORF">H0A68_01335</name>
</gene>
<dbReference type="Proteomes" id="UP000580517">
    <property type="component" value="Unassembled WGS sequence"/>
</dbReference>
<evidence type="ECO:0000256" key="3">
    <source>
        <dbReference type="ARBA" id="ARBA00022795"/>
    </source>
</evidence>
<evidence type="ECO:0000256" key="5">
    <source>
        <dbReference type="ARBA" id="ARBA00093797"/>
    </source>
</evidence>
<evidence type="ECO:0000256" key="1">
    <source>
        <dbReference type="ARBA" id="ARBA00004514"/>
    </source>
</evidence>
<keyword evidence="7" id="KW-1185">Reference proteome</keyword>
<dbReference type="GO" id="GO:0044781">
    <property type="term" value="P:bacterial-type flagellum organization"/>
    <property type="evidence" value="ECO:0007669"/>
    <property type="project" value="UniProtKB-KW"/>
</dbReference>
<keyword evidence="2" id="KW-0963">Cytoplasm</keyword>
<dbReference type="AlphaFoldDB" id="A0A853F981"/>
<keyword evidence="6" id="KW-0966">Cell projection</keyword>
<accession>A0A853F981</accession>
<name>A0A853F981_9BURK</name>
<dbReference type="EMBL" id="JACCEW010000001">
    <property type="protein sequence ID" value="NYT35500.1"/>
    <property type="molecule type" value="Genomic_DNA"/>
</dbReference>
<proteinExistence type="predicted"/>
<protein>
    <recommendedName>
        <fullName evidence="5">Flagellar protein FliT</fullName>
    </recommendedName>
</protein>